<evidence type="ECO:0000313" key="1">
    <source>
        <dbReference type="EMBL" id="KRN88511.1"/>
    </source>
</evidence>
<organism evidence="1 2">
    <name type="scientific">Ligilactobacillus ceti DSM 22408</name>
    <dbReference type="NCBI Taxonomy" id="1122146"/>
    <lineage>
        <taxon>Bacteria</taxon>
        <taxon>Bacillati</taxon>
        <taxon>Bacillota</taxon>
        <taxon>Bacilli</taxon>
        <taxon>Lactobacillales</taxon>
        <taxon>Lactobacillaceae</taxon>
        <taxon>Ligilactobacillus</taxon>
    </lineage>
</organism>
<accession>A0A0R2KGL6</accession>
<dbReference type="AlphaFoldDB" id="A0A0R2KGL6"/>
<dbReference type="EMBL" id="JQBZ01000025">
    <property type="protein sequence ID" value="KRN88511.1"/>
    <property type="molecule type" value="Genomic_DNA"/>
</dbReference>
<name>A0A0R2KGL6_9LACO</name>
<comment type="caution">
    <text evidence="1">The sequence shown here is derived from an EMBL/GenBank/DDBJ whole genome shotgun (WGS) entry which is preliminary data.</text>
</comment>
<dbReference type="STRING" id="1122146.IV53_GL000475"/>
<gene>
    <name evidence="1" type="ORF">IV53_GL000475</name>
</gene>
<sequence length="102" mass="11384">MKKTTQILLLKTATIATTGLLIYQNRKKITAKIDAEKAKIQKIKQDIALCSNAVLNVALKANDFVQALDQTMTELNETEPEFLEKVAQLEETVNHLEADLNS</sequence>
<reference evidence="1 2" key="1">
    <citation type="journal article" date="2015" name="Genome Announc.">
        <title>Expanding the biotechnology potential of lactobacilli through comparative genomics of 213 strains and associated genera.</title>
        <authorList>
            <person name="Sun Z."/>
            <person name="Harris H.M."/>
            <person name="McCann A."/>
            <person name="Guo C."/>
            <person name="Argimon S."/>
            <person name="Zhang W."/>
            <person name="Yang X."/>
            <person name="Jeffery I.B."/>
            <person name="Cooney J.C."/>
            <person name="Kagawa T.F."/>
            <person name="Liu W."/>
            <person name="Song Y."/>
            <person name="Salvetti E."/>
            <person name="Wrobel A."/>
            <person name="Rasinkangas P."/>
            <person name="Parkhill J."/>
            <person name="Rea M.C."/>
            <person name="O'Sullivan O."/>
            <person name="Ritari J."/>
            <person name="Douillard F.P."/>
            <person name="Paul Ross R."/>
            <person name="Yang R."/>
            <person name="Briner A.E."/>
            <person name="Felis G.E."/>
            <person name="de Vos W.M."/>
            <person name="Barrangou R."/>
            <person name="Klaenhammer T.R."/>
            <person name="Caufield P.W."/>
            <person name="Cui Y."/>
            <person name="Zhang H."/>
            <person name="O'Toole P.W."/>
        </authorList>
    </citation>
    <scope>NUCLEOTIDE SEQUENCE [LARGE SCALE GENOMIC DNA]</scope>
    <source>
        <strain evidence="1 2">DSM 22408</strain>
    </source>
</reference>
<proteinExistence type="predicted"/>
<protein>
    <submittedName>
        <fullName evidence="1">Uncharacterized protein</fullName>
    </submittedName>
</protein>
<dbReference type="PATRIC" id="fig|1122146.4.peg.487"/>
<dbReference type="Proteomes" id="UP000051500">
    <property type="component" value="Unassembled WGS sequence"/>
</dbReference>
<evidence type="ECO:0000313" key="2">
    <source>
        <dbReference type="Proteomes" id="UP000051500"/>
    </source>
</evidence>
<dbReference type="RefSeq" id="WP_027106919.1">
    <property type="nucleotide sequence ID" value="NZ_JQBZ01000025.1"/>
</dbReference>
<keyword evidence="2" id="KW-1185">Reference proteome</keyword>